<evidence type="ECO:0000313" key="12">
    <source>
        <dbReference type="Proteomes" id="UP000093561"/>
    </source>
</evidence>
<accession>A0AAF5Q361</accession>
<dbReference type="Proteomes" id="UP000093561">
    <property type="component" value="Unassembled WGS sequence"/>
</dbReference>
<dbReference type="EC" id="4.2.1.11" evidence="3"/>
<evidence type="ECO:0000256" key="6">
    <source>
        <dbReference type="ARBA" id="ARBA00023152"/>
    </source>
</evidence>
<evidence type="ECO:0000256" key="7">
    <source>
        <dbReference type="ARBA" id="ARBA00023239"/>
    </source>
</evidence>
<evidence type="ECO:0000256" key="1">
    <source>
        <dbReference type="ARBA" id="ARBA00005031"/>
    </source>
</evidence>
<dbReference type="WBParaSite" id="mrna-Wban_09414">
    <property type="protein sequence ID" value="mrna-Wban_09414"/>
    <property type="gene ID" value="Wban_09414"/>
</dbReference>
<dbReference type="InterPro" id="IPR000941">
    <property type="entry name" value="Enolase"/>
</dbReference>
<sequence>MTTNNADYYYCAHHIYDSRGNPTVEVDLTAKKGIFRAVVPSDTSTGVHEALELRDQDEGVHHGKGVPKTVKNKLDPTQQKEIDGFLLQLDGTENKLCKAGVVHKCVQLYKYIAELAGVKGVEFMIMPVGDSSFTEAMLIEIKKRYGLDTIAVGDECGFAPNIQDDKEGIDLLKLLLPDIREKVIIAMDLEYYKVCAQLIDHVIPIFCLFYPFKWKIGNEMLELYKSFIKVQVLPAIVDDDLTVINPKRTEMAFYIFIKFQFETVLEPSVSISRRSGETEDTFIANLFCWSCGTDLCRLAKYNQILRIEEELSKSTI</sequence>
<evidence type="ECO:0000256" key="4">
    <source>
        <dbReference type="ARBA" id="ARBA00017068"/>
    </source>
</evidence>
<dbReference type="PRINTS" id="PR00148">
    <property type="entry name" value="ENOLASE"/>
</dbReference>
<dbReference type="GO" id="GO:0000287">
    <property type="term" value="F:magnesium ion binding"/>
    <property type="evidence" value="ECO:0007669"/>
    <property type="project" value="InterPro"/>
</dbReference>
<dbReference type="Gene3D" id="3.20.20.120">
    <property type="entry name" value="Enolase-like C-terminal domain"/>
    <property type="match status" value="2"/>
</dbReference>
<reference evidence="12" key="2">
    <citation type="journal article" date="2016" name="Mol. Ecol.">
        <title>Population genomics of the filarial nematode parasite Wuchereria bancrofti from mosquitoes.</title>
        <authorList>
            <person name="Small S.T."/>
            <person name="Reimer L.J."/>
            <person name="Tisch D.J."/>
            <person name="King C.L."/>
            <person name="Christensen B.M."/>
            <person name="Siba P.M."/>
            <person name="Kazura J.W."/>
            <person name="Serre D."/>
            <person name="Zimmerman P.A."/>
        </authorList>
    </citation>
    <scope>NUCLEOTIDE SEQUENCE</scope>
    <source>
        <strain evidence="12">pt0022</strain>
    </source>
</reference>
<feature type="domain" description="Enolase N-terminal" evidence="11">
    <location>
        <begin position="12"/>
        <end position="112"/>
    </location>
</feature>
<comment type="similarity">
    <text evidence="2">Belongs to the enolase family.</text>
</comment>
<dbReference type="GO" id="GO:0006096">
    <property type="term" value="P:glycolytic process"/>
    <property type="evidence" value="ECO:0007669"/>
    <property type="project" value="UniProtKB-KW"/>
</dbReference>
<dbReference type="AlphaFoldDB" id="A0AAF5Q361"/>
<dbReference type="PANTHER" id="PTHR11902:SF1">
    <property type="entry name" value="ENOLASE"/>
    <property type="match status" value="1"/>
</dbReference>
<dbReference type="GO" id="GO:0000015">
    <property type="term" value="C:phosphopyruvate hydratase complex"/>
    <property type="evidence" value="ECO:0007669"/>
    <property type="project" value="InterPro"/>
</dbReference>
<dbReference type="SUPFAM" id="SSF54826">
    <property type="entry name" value="Enolase N-terminal domain-like"/>
    <property type="match status" value="1"/>
</dbReference>
<keyword evidence="7" id="KW-0456">Lyase</keyword>
<keyword evidence="5" id="KW-0460">Magnesium</keyword>
<proteinExistence type="inferred from homology"/>
<evidence type="ECO:0000313" key="13">
    <source>
        <dbReference type="WBParaSite" id="mrna-Wban_09414"/>
    </source>
</evidence>
<dbReference type="InterPro" id="IPR029017">
    <property type="entry name" value="Enolase-like_N"/>
</dbReference>
<organism evidence="12 13">
    <name type="scientific">Wuchereria bancrofti</name>
    <dbReference type="NCBI Taxonomy" id="6293"/>
    <lineage>
        <taxon>Eukaryota</taxon>
        <taxon>Metazoa</taxon>
        <taxon>Ecdysozoa</taxon>
        <taxon>Nematoda</taxon>
        <taxon>Chromadorea</taxon>
        <taxon>Rhabditida</taxon>
        <taxon>Spirurina</taxon>
        <taxon>Spiruromorpha</taxon>
        <taxon>Filarioidea</taxon>
        <taxon>Onchocercidae</taxon>
        <taxon>Wuchereria</taxon>
    </lineage>
</organism>
<dbReference type="GO" id="GO:0004634">
    <property type="term" value="F:phosphopyruvate hydratase activity"/>
    <property type="evidence" value="ECO:0007669"/>
    <property type="project" value="UniProtKB-EC"/>
</dbReference>
<dbReference type="InterPro" id="IPR020810">
    <property type="entry name" value="Enolase_C"/>
</dbReference>
<dbReference type="Pfam" id="PF03952">
    <property type="entry name" value="Enolase_N"/>
    <property type="match status" value="1"/>
</dbReference>
<dbReference type="Pfam" id="PF00113">
    <property type="entry name" value="Enolase_C"/>
    <property type="match status" value="2"/>
</dbReference>
<evidence type="ECO:0000259" key="10">
    <source>
        <dbReference type="SMART" id="SM01192"/>
    </source>
</evidence>
<dbReference type="InterPro" id="IPR020811">
    <property type="entry name" value="Enolase_N"/>
</dbReference>
<feature type="domain" description="Enolase C-terminal TIM barrel" evidence="10">
    <location>
        <begin position="116"/>
        <end position="316"/>
    </location>
</feature>
<dbReference type="Gene3D" id="3.30.390.10">
    <property type="entry name" value="Enolase-like, N-terminal domain"/>
    <property type="match status" value="1"/>
</dbReference>
<evidence type="ECO:0000256" key="5">
    <source>
        <dbReference type="ARBA" id="ARBA00022842"/>
    </source>
</evidence>
<evidence type="ECO:0000259" key="11">
    <source>
        <dbReference type="SMART" id="SM01193"/>
    </source>
</evidence>
<evidence type="ECO:0000256" key="9">
    <source>
        <dbReference type="ARBA" id="ARBA00032132"/>
    </source>
</evidence>
<evidence type="ECO:0000256" key="8">
    <source>
        <dbReference type="ARBA" id="ARBA00031125"/>
    </source>
</evidence>
<reference evidence="13" key="3">
    <citation type="submission" date="2024-02" db="UniProtKB">
        <authorList>
            <consortium name="WormBaseParasite"/>
        </authorList>
    </citation>
    <scope>IDENTIFICATION</scope>
    <source>
        <strain evidence="13">pt0022</strain>
    </source>
</reference>
<dbReference type="InterPro" id="IPR036849">
    <property type="entry name" value="Enolase-like_C_sf"/>
</dbReference>
<comment type="pathway">
    <text evidence="1">Carbohydrate degradation; glycolysis; pyruvate from D-glyceraldehyde 3-phosphate: step 4/5.</text>
</comment>
<dbReference type="SMART" id="SM01192">
    <property type="entry name" value="Enolase_C"/>
    <property type="match status" value="1"/>
</dbReference>
<evidence type="ECO:0000256" key="3">
    <source>
        <dbReference type="ARBA" id="ARBA00012058"/>
    </source>
</evidence>
<dbReference type="SMART" id="SM01193">
    <property type="entry name" value="Enolase_N"/>
    <property type="match status" value="1"/>
</dbReference>
<protein>
    <recommendedName>
        <fullName evidence="4">Enolase</fullName>
        <ecNumber evidence="3">4.2.1.11</ecNumber>
    </recommendedName>
    <alternativeName>
        <fullName evidence="8">2-phospho-D-glycerate hydro-lyase</fullName>
    </alternativeName>
    <alternativeName>
        <fullName evidence="9">2-phosphoglycerate dehydratase</fullName>
    </alternativeName>
</protein>
<keyword evidence="6" id="KW-0324">Glycolysis</keyword>
<dbReference type="SUPFAM" id="SSF51604">
    <property type="entry name" value="Enolase C-terminal domain-like"/>
    <property type="match status" value="1"/>
</dbReference>
<reference evidence="12" key="1">
    <citation type="submission" date="2015-03" db="EMBL/GenBank/DDBJ databases">
        <title>Wuchereria bancrofti Genome Sequencing Papua New Guinea Strain.</title>
        <authorList>
            <person name="Small S.T."/>
            <person name="Serre D."/>
            <person name="Zimmerman P.A."/>
        </authorList>
    </citation>
    <scope>NUCLEOTIDE SEQUENCE [LARGE SCALE GENOMIC DNA]</scope>
    <source>
        <strain evidence="12">pt0022</strain>
    </source>
</reference>
<dbReference type="PANTHER" id="PTHR11902">
    <property type="entry name" value="ENOLASE"/>
    <property type="match status" value="1"/>
</dbReference>
<evidence type="ECO:0000256" key="2">
    <source>
        <dbReference type="ARBA" id="ARBA00009604"/>
    </source>
</evidence>
<name>A0AAF5Q361_WUCBA</name>